<sequence length="40" mass="4367">MAILKHDAKLTFKEILSDIAVVIAYATVTTSLMVLICNCI</sequence>
<evidence type="ECO:0000313" key="3">
    <source>
        <dbReference type="Proteomes" id="UP000184171"/>
    </source>
</evidence>
<dbReference type="Proteomes" id="UP000184171">
    <property type="component" value="Unassembled WGS sequence"/>
</dbReference>
<keyword evidence="3" id="KW-1185">Reference proteome</keyword>
<dbReference type="AlphaFoldDB" id="A0A1M6F4A4"/>
<reference evidence="2 3" key="1">
    <citation type="submission" date="2016-11" db="EMBL/GenBank/DDBJ databases">
        <authorList>
            <person name="Jaros S."/>
            <person name="Januszkiewicz K."/>
            <person name="Wedrychowicz H."/>
        </authorList>
    </citation>
    <scope>NUCLEOTIDE SEQUENCE [LARGE SCALE GENOMIC DNA]</scope>
    <source>
        <strain evidence="2 3">DSM 5091</strain>
    </source>
</reference>
<evidence type="ECO:0000313" key="2">
    <source>
        <dbReference type="EMBL" id="SHI92537.1"/>
    </source>
</evidence>
<protein>
    <submittedName>
        <fullName evidence="2">Uncharacterized protein</fullName>
    </submittedName>
</protein>
<keyword evidence="1" id="KW-0812">Transmembrane</keyword>
<gene>
    <name evidence="2" type="ORF">SAMN02745165_01151</name>
</gene>
<evidence type="ECO:0000256" key="1">
    <source>
        <dbReference type="SAM" id="Phobius"/>
    </source>
</evidence>
<dbReference type="EMBL" id="FQZT01000003">
    <property type="protein sequence ID" value="SHI92537.1"/>
    <property type="molecule type" value="Genomic_DNA"/>
</dbReference>
<keyword evidence="1" id="KW-0472">Membrane</keyword>
<accession>A0A1M6F4A4</accession>
<feature type="transmembrane region" description="Helical" evidence="1">
    <location>
        <begin position="15"/>
        <end position="37"/>
    </location>
</feature>
<organism evidence="2 3">
    <name type="scientific">Malonomonas rubra DSM 5091</name>
    <dbReference type="NCBI Taxonomy" id="1122189"/>
    <lineage>
        <taxon>Bacteria</taxon>
        <taxon>Pseudomonadati</taxon>
        <taxon>Thermodesulfobacteriota</taxon>
        <taxon>Desulfuromonadia</taxon>
        <taxon>Desulfuromonadales</taxon>
        <taxon>Geopsychrobacteraceae</taxon>
        <taxon>Malonomonas</taxon>
    </lineage>
</organism>
<proteinExistence type="predicted"/>
<keyword evidence="1" id="KW-1133">Transmembrane helix</keyword>
<name>A0A1M6F4A4_MALRU</name>